<evidence type="ECO:0000313" key="2">
    <source>
        <dbReference type="Proteomes" id="UP001281147"/>
    </source>
</evidence>
<sequence length="470" mass="54097">MGLTRRRGVQQRTIIIAVCVLVFLFWQTPILSYCTNSNPGSSEESPNYISDEKAPVLPAEEKIPRYGDAKYELPCSRLPGANDTVMIIKTGSTEFTDKLPVHLTTTTLCYPNYLIFSDHEEHYQGQHIIDALQDVSPDLRASHPDFELYRRINERGRAALAAEELNRVPGDPSAWTGHTDNPGWKLDKWKFLPMVNRTYQEYPDKKWYVFVEADTYILWASLLQWLKTMDHNEPHYHGNQMAISGDLFAHGGSGFIVSQKAMKMVVDHFYEHKEDIERFTDIHWAGDCVLGKAYRESGVPFTFSWPVLQTDHPGLIPYVEPDGQVVSGIKKRPWCFPTVSYHHVDAPVVEDLWKFEQQWISTRDENDTGFLRHHDFFAQYTIPRMVTPKTDWDNASDQHETPVETFEDCRQLCEKDTGCKQYSLREGGVCRMSYAPMLGTKADGVRSGWMVDRMWSLHDNMPGCTDEGWL</sequence>
<keyword evidence="2" id="KW-1185">Reference proteome</keyword>
<reference evidence="1" key="1">
    <citation type="submission" date="2023-07" db="EMBL/GenBank/DDBJ databases">
        <title>Black Yeasts Isolated from many extreme environments.</title>
        <authorList>
            <person name="Coleine C."/>
            <person name="Stajich J.E."/>
            <person name="Selbmann L."/>
        </authorList>
    </citation>
    <scope>NUCLEOTIDE SEQUENCE</scope>
    <source>
        <strain evidence="1">CCFEE 5714</strain>
    </source>
</reference>
<evidence type="ECO:0000313" key="1">
    <source>
        <dbReference type="EMBL" id="KAK3700405.1"/>
    </source>
</evidence>
<proteinExistence type="predicted"/>
<dbReference type="Proteomes" id="UP001281147">
    <property type="component" value="Unassembled WGS sequence"/>
</dbReference>
<accession>A0ACC3MQQ1</accession>
<organism evidence="1 2">
    <name type="scientific">Vermiconidia calcicola</name>
    <dbReference type="NCBI Taxonomy" id="1690605"/>
    <lineage>
        <taxon>Eukaryota</taxon>
        <taxon>Fungi</taxon>
        <taxon>Dikarya</taxon>
        <taxon>Ascomycota</taxon>
        <taxon>Pezizomycotina</taxon>
        <taxon>Dothideomycetes</taxon>
        <taxon>Dothideomycetidae</taxon>
        <taxon>Mycosphaerellales</taxon>
        <taxon>Extremaceae</taxon>
        <taxon>Vermiconidia</taxon>
    </lineage>
</organism>
<dbReference type="EMBL" id="JAUTXU010000186">
    <property type="protein sequence ID" value="KAK3700405.1"/>
    <property type="molecule type" value="Genomic_DNA"/>
</dbReference>
<comment type="caution">
    <text evidence="1">The sequence shown here is derived from an EMBL/GenBank/DDBJ whole genome shotgun (WGS) entry which is preliminary data.</text>
</comment>
<gene>
    <name evidence="1" type="ORF">LTR37_016016</name>
</gene>
<name>A0ACC3MQQ1_9PEZI</name>
<protein>
    <submittedName>
        <fullName evidence="1">Uncharacterized protein</fullName>
    </submittedName>
</protein>